<evidence type="ECO:0000256" key="1">
    <source>
        <dbReference type="PROSITE-ProRule" id="PRU00703"/>
    </source>
</evidence>
<keyword evidence="3" id="KW-0808">Transferase</keyword>
<gene>
    <name evidence="3" type="ORF">MBAV_006474</name>
</gene>
<keyword evidence="1" id="KW-0129">CBS domain</keyword>
<proteinExistence type="predicted"/>
<dbReference type="EMBL" id="LACI01002732">
    <property type="protein sequence ID" value="KJU81341.1"/>
    <property type="molecule type" value="Genomic_DNA"/>
</dbReference>
<dbReference type="InterPro" id="IPR000644">
    <property type="entry name" value="CBS_dom"/>
</dbReference>
<sequence length="110" mass="12535">MAITEESIKYIINIDSTIEEAWSVIEKNEHRSVIVVNGETVVGTLSDGDLRKAMLAKRLLSTPIKHVMNVNFKSISRDEIEHAQSIIKKYDIFLLPVVDEEMLILDLIVR</sequence>
<evidence type="ECO:0000313" key="3">
    <source>
        <dbReference type="EMBL" id="KJU81341.1"/>
    </source>
</evidence>
<name>A0A0F3GHI3_9BACT</name>
<dbReference type="SUPFAM" id="SSF54631">
    <property type="entry name" value="CBS-domain pair"/>
    <property type="match status" value="1"/>
</dbReference>
<organism evidence="3 4">
    <name type="scientific">Candidatus Magnetobacterium bavaricum</name>
    <dbReference type="NCBI Taxonomy" id="29290"/>
    <lineage>
        <taxon>Bacteria</taxon>
        <taxon>Pseudomonadati</taxon>
        <taxon>Nitrospirota</taxon>
        <taxon>Thermodesulfovibrionia</taxon>
        <taxon>Thermodesulfovibrionales</taxon>
        <taxon>Candidatus Magnetobacteriaceae</taxon>
        <taxon>Candidatus Magnetobacterium</taxon>
    </lineage>
</organism>
<dbReference type="GO" id="GO:0016740">
    <property type="term" value="F:transferase activity"/>
    <property type="evidence" value="ECO:0007669"/>
    <property type="project" value="UniProtKB-KW"/>
</dbReference>
<evidence type="ECO:0000313" key="4">
    <source>
        <dbReference type="Proteomes" id="UP000033423"/>
    </source>
</evidence>
<dbReference type="PROSITE" id="PS51371">
    <property type="entry name" value="CBS"/>
    <property type="match status" value="1"/>
</dbReference>
<evidence type="ECO:0000259" key="2">
    <source>
        <dbReference type="PROSITE" id="PS51371"/>
    </source>
</evidence>
<dbReference type="Gene3D" id="3.10.580.10">
    <property type="entry name" value="CBS-domain"/>
    <property type="match status" value="1"/>
</dbReference>
<keyword evidence="4" id="KW-1185">Reference proteome</keyword>
<accession>A0A0F3GHI3</accession>
<dbReference type="Proteomes" id="UP000033423">
    <property type="component" value="Unassembled WGS sequence"/>
</dbReference>
<dbReference type="Pfam" id="PF00571">
    <property type="entry name" value="CBS"/>
    <property type="match status" value="1"/>
</dbReference>
<comment type="caution">
    <text evidence="3">The sequence shown here is derived from an EMBL/GenBank/DDBJ whole genome shotgun (WGS) entry which is preliminary data.</text>
</comment>
<feature type="domain" description="CBS" evidence="2">
    <location>
        <begin position="3"/>
        <end position="62"/>
    </location>
</feature>
<dbReference type="AlphaFoldDB" id="A0A0F3GHI3"/>
<protein>
    <submittedName>
        <fullName evidence="3">Nucleotidyltransferase</fullName>
    </submittedName>
</protein>
<reference evidence="3 4" key="1">
    <citation type="submission" date="2015-02" db="EMBL/GenBank/DDBJ databases">
        <title>Single-cell genomics of uncultivated deep-branching MTB reveals a conserved set of magnetosome genes.</title>
        <authorList>
            <person name="Kolinko S."/>
            <person name="Richter M."/>
            <person name="Glockner F.O."/>
            <person name="Brachmann A."/>
            <person name="Schuler D."/>
        </authorList>
    </citation>
    <scope>NUCLEOTIDE SEQUENCE [LARGE SCALE GENOMIC DNA]</scope>
    <source>
        <strain evidence="3">TM-1</strain>
    </source>
</reference>
<dbReference type="InterPro" id="IPR046342">
    <property type="entry name" value="CBS_dom_sf"/>
</dbReference>